<organism evidence="1 2">
    <name type="scientific">Plutella xylostella</name>
    <name type="common">Diamondback moth</name>
    <name type="synonym">Plutella maculipennis</name>
    <dbReference type="NCBI Taxonomy" id="51655"/>
    <lineage>
        <taxon>Eukaryota</taxon>
        <taxon>Metazoa</taxon>
        <taxon>Ecdysozoa</taxon>
        <taxon>Arthropoda</taxon>
        <taxon>Hexapoda</taxon>
        <taxon>Insecta</taxon>
        <taxon>Pterygota</taxon>
        <taxon>Neoptera</taxon>
        <taxon>Endopterygota</taxon>
        <taxon>Lepidoptera</taxon>
        <taxon>Glossata</taxon>
        <taxon>Ditrysia</taxon>
        <taxon>Yponomeutoidea</taxon>
        <taxon>Plutellidae</taxon>
        <taxon>Plutella</taxon>
    </lineage>
</organism>
<evidence type="ECO:0000313" key="2">
    <source>
        <dbReference type="Proteomes" id="UP000823941"/>
    </source>
</evidence>
<protein>
    <submittedName>
        <fullName evidence="1">Uncharacterized protein</fullName>
    </submittedName>
</protein>
<dbReference type="EMBL" id="JAHIBW010000017">
    <property type="protein sequence ID" value="KAG7302639.1"/>
    <property type="molecule type" value="Genomic_DNA"/>
</dbReference>
<accession>A0ABQ7QBN7</accession>
<gene>
    <name evidence="1" type="ORF">JYU34_012589</name>
</gene>
<name>A0ABQ7QBN7_PLUXY</name>
<proteinExistence type="predicted"/>
<dbReference type="Proteomes" id="UP000823941">
    <property type="component" value="Chromosome 17"/>
</dbReference>
<comment type="caution">
    <text evidence="1">The sequence shown here is derived from an EMBL/GenBank/DDBJ whole genome shotgun (WGS) entry which is preliminary data.</text>
</comment>
<sequence length="51" mass="5536">MTHSILCTPGNGPAHAIRDSGGILLSYRRSDSHVHKVLRPTSEVDRPSQNA</sequence>
<reference evidence="1 2" key="1">
    <citation type="submission" date="2021-06" db="EMBL/GenBank/DDBJ databases">
        <title>A haploid diamondback moth (Plutella xylostella L.) genome assembly resolves 31 chromosomes and identifies a diamide resistance mutation.</title>
        <authorList>
            <person name="Ward C.M."/>
            <person name="Perry K.D."/>
            <person name="Baker G."/>
            <person name="Powis K."/>
            <person name="Heckel D.G."/>
            <person name="Baxter S.W."/>
        </authorList>
    </citation>
    <scope>NUCLEOTIDE SEQUENCE [LARGE SCALE GENOMIC DNA]</scope>
    <source>
        <strain evidence="1 2">LV</strain>
        <tissue evidence="1">Single pupa</tissue>
    </source>
</reference>
<keyword evidence="2" id="KW-1185">Reference proteome</keyword>
<evidence type="ECO:0000313" key="1">
    <source>
        <dbReference type="EMBL" id="KAG7302639.1"/>
    </source>
</evidence>